<name>A0A841KGU4_9HYPH</name>
<dbReference type="Pfam" id="PF00583">
    <property type="entry name" value="Acetyltransf_1"/>
    <property type="match status" value="1"/>
</dbReference>
<comment type="caution">
    <text evidence="4">The sequence shown here is derived from an EMBL/GenBank/DDBJ whole genome shotgun (WGS) entry which is preliminary data.</text>
</comment>
<dbReference type="InterPro" id="IPR016181">
    <property type="entry name" value="Acyl_CoA_acyltransferase"/>
</dbReference>
<dbReference type="SUPFAM" id="SSF55729">
    <property type="entry name" value="Acyl-CoA N-acyltransferases (Nat)"/>
    <property type="match status" value="1"/>
</dbReference>
<dbReference type="CDD" id="cd04301">
    <property type="entry name" value="NAT_SF"/>
    <property type="match status" value="1"/>
</dbReference>
<dbReference type="NCBIfam" id="NF002959">
    <property type="entry name" value="PRK03624.1"/>
    <property type="match status" value="1"/>
</dbReference>
<keyword evidence="2" id="KW-0012">Acyltransferase</keyword>
<keyword evidence="5" id="KW-1185">Reference proteome</keyword>
<dbReference type="GO" id="GO:0016747">
    <property type="term" value="F:acyltransferase activity, transferring groups other than amino-acyl groups"/>
    <property type="evidence" value="ECO:0007669"/>
    <property type="project" value="InterPro"/>
</dbReference>
<sequence length="149" mass="16154">MTGPFTAGPMTEAELPAVVALWQAAGLTRPWNDPAEDIAFCRASGHGDVLVRRAADGAIVAACMVGHDGHRGVVYYVAVDPAARGAGHGRAIMAAAEAWLRARGVWKLNLLVRAGNEAVQHFYERLGFEAQPRIYMEKWLDPARKPPPR</sequence>
<keyword evidence="1" id="KW-0808">Transferase</keyword>
<protein>
    <recommendedName>
        <fullName evidence="3">N-acetyltransferase domain-containing protein</fullName>
    </recommendedName>
</protein>
<feature type="domain" description="N-acetyltransferase" evidence="3">
    <location>
        <begin position="5"/>
        <end position="148"/>
    </location>
</feature>
<dbReference type="PANTHER" id="PTHR43877">
    <property type="entry name" value="AMINOALKYLPHOSPHONATE N-ACETYLTRANSFERASE-RELATED-RELATED"/>
    <property type="match status" value="1"/>
</dbReference>
<dbReference type="InterPro" id="IPR050832">
    <property type="entry name" value="Bact_Acetyltransf"/>
</dbReference>
<evidence type="ECO:0000256" key="1">
    <source>
        <dbReference type="ARBA" id="ARBA00022679"/>
    </source>
</evidence>
<dbReference type="Proteomes" id="UP000588017">
    <property type="component" value="Unassembled WGS sequence"/>
</dbReference>
<dbReference type="Gene3D" id="3.40.630.30">
    <property type="match status" value="1"/>
</dbReference>
<dbReference type="PROSITE" id="PS51186">
    <property type="entry name" value="GNAT"/>
    <property type="match status" value="1"/>
</dbReference>
<dbReference type="AlphaFoldDB" id="A0A841KGU4"/>
<accession>A0A841KGU4</accession>
<evidence type="ECO:0000313" key="4">
    <source>
        <dbReference type="EMBL" id="MBB6168469.1"/>
    </source>
</evidence>
<evidence type="ECO:0000259" key="3">
    <source>
        <dbReference type="PROSITE" id="PS51186"/>
    </source>
</evidence>
<evidence type="ECO:0000313" key="5">
    <source>
        <dbReference type="Proteomes" id="UP000588017"/>
    </source>
</evidence>
<dbReference type="PANTHER" id="PTHR43877:SF2">
    <property type="entry name" value="AMINOALKYLPHOSPHONATE N-ACETYLTRANSFERASE-RELATED"/>
    <property type="match status" value="1"/>
</dbReference>
<dbReference type="EMBL" id="JACHEH010000004">
    <property type="protein sequence ID" value="MBB6168469.1"/>
    <property type="molecule type" value="Genomic_DNA"/>
</dbReference>
<organism evidence="4 5">
    <name type="scientific">Chelatococcus composti</name>
    <dbReference type="NCBI Taxonomy" id="1743235"/>
    <lineage>
        <taxon>Bacteria</taxon>
        <taxon>Pseudomonadati</taxon>
        <taxon>Pseudomonadota</taxon>
        <taxon>Alphaproteobacteria</taxon>
        <taxon>Hyphomicrobiales</taxon>
        <taxon>Chelatococcaceae</taxon>
        <taxon>Chelatococcus</taxon>
    </lineage>
</organism>
<evidence type="ECO:0000256" key="2">
    <source>
        <dbReference type="ARBA" id="ARBA00023315"/>
    </source>
</evidence>
<dbReference type="InterPro" id="IPR000182">
    <property type="entry name" value="GNAT_dom"/>
</dbReference>
<gene>
    <name evidence="4" type="ORF">HNQ73_002099</name>
</gene>
<proteinExistence type="predicted"/>
<reference evidence="4 5" key="1">
    <citation type="submission" date="2020-08" db="EMBL/GenBank/DDBJ databases">
        <title>Genomic Encyclopedia of Type Strains, Phase IV (KMG-IV): sequencing the most valuable type-strain genomes for metagenomic binning, comparative biology and taxonomic classification.</title>
        <authorList>
            <person name="Goeker M."/>
        </authorList>
    </citation>
    <scope>NUCLEOTIDE SEQUENCE [LARGE SCALE GENOMIC DNA]</scope>
    <source>
        <strain evidence="4 5">DSM 101465</strain>
    </source>
</reference>